<reference evidence="2 3" key="1">
    <citation type="submission" date="2015-10" db="EMBL/GenBank/DDBJ databases">
        <title>Erysipelothrix larvae sp. LV19 isolated from the larval gut of the rhinoceros beetle, Trypoxylus dichotomus.</title>
        <authorList>
            <person name="Lim S."/>
            <person name="Kim B.-C."/>
        </authorList>
    </citation>
    <scope>NUCLEOTIDE SEQUENCE [LARGE SCALE GENOMIC DNA]</scope>
    <source>
        <strain evidence="2 3">LV19</strain>
    </source>
</reference>
<dbReference type="AlphaFoldDB" id="A0A109UHM5"/>
<feature type="transmembrane region" description="Helical" evidence="1">
    <location>
        <begin position="98"/>
        <end position="122"/>
    </location>
</feature>
<accession>A0A109UHM5</accession>
<feature type="transmembrane region" description="Helical" evidence="1">
    <location>
        <begin position="55"/>
        <end position="86"/>
    </location>
</feature>
<name>A0A109UHM5_9FIRM</name>
<feature type="transmembrane region" description="Helical" evidence="1">
    <location>
        <begin position="7"/>
        <end position="35"/>
    </location>
</feature>
<dbReference type="Proteomes" id="UP000063781">
    <property type="component" value="Chromosome"/>
</dbReference>
<keyword evidence="1" id="KW-0812">Transmembrane</keyword>
<evidence type="ECO:0000256" key="1">
    <source>
        <dbReference type="SAM" id="Phobius"/>
    </source>
</evidence>
<dbReference type="STRING" id="1514105.AOC36_10930"/>
<dbReference type="PROSITE" id="PS51257">
    <property type="entry name" value="PROKAR_LIPOPROTEIN"/>
    <property type="match status" value="1"/>
</dbReference>
<keyword evidence="1" id="KW-1133">Transmembrane helix</keyword>
<keyword evidence="3" id="KW-1185">Reference proteome</keyword>
<evidence type="ECO:0008006" key="4">
    <source>
        <dbReference type="Google" id="ProtNLM"/>
    </source>
</evidence>
<proteinExistence type="predicted"/>
<dbReference type="KEGG" id="erl:AOC36_10930"/>
<dbReference type="InterPro" id="IPR018710">
    <property type="entry name" value="DUF2232"/>
</dbReference>
<dbReference type="EMBL" id="CP013213">
    <property type="protein sequence ID" value="AMC94468.1"/>
    <property type="molecule type" value="Genomic_DNA"/>
</dbReference>
<gene>
    <name evidence="2" type="ORF">AOC36_10930</name>
</gene>
<organism evidence="2 3">
    <name type="scientific">Erysipelothrix larvae</name>
    <dbReference type="NCBI Taxonomy" id="1514105"/>
    <lineage>
        <taxon>Bacteria</taxon>
        <taxon>Bacillati</taxon>
        <taxon>Bacillota</taxon>
        <taxon>Erysipelotrichia</taxon>
        <taxon>Erysipelotrichales</taxon>
        <taxon>Erysipelotrichaceae</taxon>
        <taxon>Erysipelothrix</taxon>
    </lineage>
</organism>
<feature type="transmembrane region" description="Helical" evidence="1">
    <location>
        <begin position="142"/>
        <end position="166"/>
    </location>
</feature>
<dbReference type="Pfam" id="PF09991">
    <property type="entry name" value="DUF2232"/>
    <property type="match status" value="1"/>
</dbReference>
<dbReference type="RefSeq" id="WP_067634234.1">
    <property type="nucleotide sequence ID" value="NZ_CP013213.1"/>
</dbReference>
<protein>
    <recommendedName>
        <fullName evidence="4">DUF2232 domain-containing protein</fullName>
    </recommendedName>
</protein>
<sequence length="178" mass="19815">MRKTNELILGAMCAALVTILVLLNVMFGGCLILFIPIPLMYYGRKASVQYTLTAYITSVFLTFIVSGFGYALLVLGYGAVGLTYVFLKSAKKSKLTTFMGSTIVNIINFLVMLFTFSNIIGVDINEDLIMISELFGLQRGPLLTAVFMGAYLLITVLETWVIIYVFEAFEVLIKRIEK</sequence>
<evidence type="ECO:0000313" key="2">
    <source>
        <dbReference type="EMBL" id="AMC94468.1"/>
    </source>
</evidence>
<keyword evidence="1" id="KW-0472">Membrane</keyword>
<evidence type="ECO:0000313" key="3">
    <source>
        <dbReference type="Proteomes" id="UP000063781"/>
    </source>
</evidence>